<name>A0A8S0YP17_ARCPL</name>
<dbReference type="AlphaFoldDB" id="A0A8S0YP17"/>
<dbReference type="OrthoDB" id="7460248at2759"/>
<evidence type="ECO:0000313" key="2">
    <source>
        <dbReference type="Proteomes" id="UP000494106"/>
    </source>
</evidence>
<dbReference type="Proteomes" id="UP000494106">
    <property type="component" value="Unassembled WGS sequence"/>
</dbReference>
<evidence type="ECO:0000313" key="1">
    <source>
        <dbReference type="EMBL" id="CAB3221352.1"/>
    </source>
</evidence>
<organism evidence="1 2">
    <name type="scientific">Arctia plantaginis</name>
    <name type="common">Wood tiger moth</name>
    <name type="synonym">Phalaena plantaginis</name>
    <dbReference type="NCBI Taxonomy" id="874455"/>
    <lineage>
        <taxon>Eukaryota</taxon>
        <taxon>Metazoa</taxon>
        <taxon>Ecdysozoa</taxon>
        <taxon>Arthropoda</taxon>
        <taxon>Hexapoda</taxon>
        <taxon>Insecta</taxon>
        <taxon>Pterygota</taxon>
        <taxon>Neoptera</taxon>
        <taxon>Endopterygota</taxon>
        <taxon>Lepidoptera</taxon>
        <taxon>Glossata</taxon>
        <taxon>Ditrysia</taxon>
        <taxon>Noctuoidea</taxon>
        <taxon>Erebidae</taxon>
        <taxon>Arctiinae</taxon>
        <taxon>Arctia</taxon>
    </lineage>
</organism>
<sequence>MDRCRCEDYSAAVKKIKFFTVGTLRPDILDNFDRSQYVTAWVKNGISLVDLRFLKPRAWKKVPPSEVPEDQSSERRRQIEEMWCPYMTPFKLEMFETDQQLSYPFLTDFDIRYRELMTLPMVSRVFTTNDDAVTPERP</sequence>
<keyword evidence="2" id="KW-1185">Reference proteome</keyword>
<gene>
    <name evidence="1" type="ORF">APLA_LOCUS554</name>
</gene>
<protein>
    <submittedName>
        <fullName evidence="1">Uncharacterized protein</fullName>
    </submittedName>
</protein>
<accession>A0A8S0YP17</accession>
<comment type="caution">
    <text evidence="1">The sequence shown here is derived from an EMBL/GenBank/DDBJ whole genome shotgun (WGS) entry which is preliminary data.</text>
</comment>
<proteinExistence type="predicted"/>
<dbReference type="EMBL" id="CADEBC010000063">
    <property type="protein sequence ID" value="CAB3221352.1"/>
    <property type="molecule type" value="Genomic_DNA"/>
</dbReference>
<reference evidence="1 2" key="1">
    <citation type="submission" date="2020-04" db="EMBL/GenBank/DDBJ databases">
        <authorList>
            <person name="Wallbank WR R."/>
            <person name="Pardo Diaz C."/>
            <person name="Kozak K."/>
            <person name="Martin S."/>
            <person name="Jiggins C."/>
            <person name="Moest M."/>
            <person name="Warren A I."/>
            <person name="Byers J.R.P. K."/>
            <person name="Montejo-Kovacevich G."/>
            <person name="Yen C E."/>
        </authorList>
    </citation>
    <scope>NUCLEOTIDE SEQUENCE [LARGE SCALE GENOMIC DNA]</scope>
</reference>